<protein>
    <submittedName>
        <fullName evidence="1">Uncharacterized protein</fullName>
    </submittedName>
</protein>
<organism evidence="1 2">
    <name type="scientific">Caerostris extrusa</name>
    <name type="common">Bark spider</name>
    <name type="synonym">Caerostris bankana</name>
    <dbReference type="NCBI Taxonomy" id="172846"/>
    <lineage>
        <taxon>Eukaryota</taxon>
        <taxon>Metazoa</taxon>
        <taxon>Ecdysozoa</taxon>
        <taxon>Arthropoda</taxon>
        <taxon>Chelicerata</taxon>
        <taxon>Arachnida</taxon>
        <taxon>Araneae</taxon>
        <taxon>Araneomorphae</taxon>
        <taxon>Entelegynae</taxon>
        <taxon>Araneoidea</taxon>
        <taxon>Araneidae</taxon>
        <taxon>Caerostris</taxon>
    </lineage>
</organism>
<gene>
    <name evidence="1" type="ORF">CEXT_447221</name>
</gene>
<dbReference type="AlphaFoldDB" id="A0AAV4NTB8"/>
<evidence type="ECO:0000313" key="2">
    <source>
        <dbReference type="Proteomes" id="UP001054945"/>
    </source>
</evidence>
<comment type="caution">
    <text evidence="1">The sequence shown here is derived from an EMBL/GenBank/DDBJ whole genome shotgun (WGS) entry which is preliminary data.</text>
</comment>
<name>A0AAV4NTB8_CAEEX</name>
<evidence type="ECO:0000313" key="1">
    <source>
        <dbReference type="EMBL" id="GIX88112.1"/>
    </source>
</evidence>
<keyword evidence="2" id="KW-1185">Reference proteome</keyword>
<proteinExistence type="predicted"/>
<sequence>MFKSKHFIVPIGNISKTQQTTHYFSQSFTHSEELKTLSINFTDKNDSGKWTKQQVYPNLRVKQWSNCSHLVASVFSHFLSATLFSSVVFGAAAPLGPHLWQFSKIHSKELSDLVEELRLPLCVPLGCASSTHRHKKKEKMYTFTPLGYFSCHKTRDLMSLYLEEYL</sequence>
<dbReference type="Proteomes" id="UP001054945">
    <property type="component" value="Unassembled WGS sequence"/>
</dbReference>
<dbReference type="EMBL" id="BPLR01021295">
    <property type="protein sequence ID" value="GIX88112.1"/>
    <property type="molecule type" value="Genomic_DNA"/>
</dbReference>
<reference evidence="1 2" key="1">
    <citation type="submission" date="2021-06" db="EMBL/GenBank/DDBJ databases">
        <title>Caerostris extrusa draft genome.</title>
        <authorList>
            <person name="Kono N."/>
            <person name="Arakawa K."/>
        </authorList>
    </citation>
    <scope>NUCLEOTIDE SEQUENCE [LARGE SCALE GENOMIC DNA]</scope>
</reference>
<accession>A0AAV4NTB8</accession>